<dbReference type="VEuPathDB" id="FungiDB:SJAG_03727"/>
<name>B6K2S9_SCHJY</name>
<feature type="region of interest" description="Disordered" evidence="1">
    <location>
        <begin position="532"/>
        <end position="712"/>
    </location>
</feature>
<keyword evidence="2" id="KW-0732">Signal</keyword>
<evidence type="ECO:0000313" key="3">
    <source>
        <dbReference type="EMBL" id="EEB08569.2"/>
    </source>
</evidence>
<keyword evidence="4" id="KW-1185">Reference proteome</keyword>
<evidence type="ECO:0000256" key="2">
    <source>
        <dbReference type="SAM" id="SignalP"/>
    </source>
</evidence>
<dbReference type="GeneID" id="7052243"/>
<feature type="compositionally biased region" description="Basic and acidic residues" evidence="1">
    <location>
        <begin position="568"/>
        <end position="592"/>
    </location>
</feature>
<feature type="chain" id="PRO_5002847480" evidence="2">
    <location>
        <begin position="20"/>
        <end position="1053"/>
    </location>
</feature>
<feature type="compositionally biased region" description="Polar residues" evidence="1">
    <location>
        <begin position="593"/>
        <end position="606"/>
    </location>
</feature>
<dbReference type="EMBL" id="KE651167">
    <property type="protein sequence ID" value="EEB08569.2"/>
    <property type="molecule type" value="Genomic_DNA"/>
</dbReference>
<dbReference type="RefSeq" id="XP_002174862.2">
    <property type="nucleotide sequence ID" value="XM_002174826.2"/>
</dbReference>
<feature type="compositionally biased region" description="Basic residues" evidence="1">
    <location>
        <begin position="1025"/>
        <end position="1053"/>
    </location>
</feature>
<feature type="signal peptide" evidence="2">
    <location>
        <begin position="1"/>
        <end position="19"/>
    </location>
</feature>
<dbReference type="AlphaFoldDB" id="B6K2S9"/>
<feature type="compositionally biased region" description="Low complexity" evidence="1">
    <location>
        <begin position="379"/>
        <end position="401"/>
    </location>
</feature>
<sequence length="1053" mass="119268">MGIFYYLIKTLVLMTSSLSQFIEFKGNAAPEQFHELLNFYLYVCNSKYSELKTEKPPQWHPLKLYELYRIARGVHFTLVQNIVLHEGDQFSEKRDFWNCQKNTCFVTDELSVVFTKSERFILAVIFYASKFRTTIHSYTSLFLDALETLYYKLRSKLHDSLTPASENFDLESNSPRNPRKKIKWESDSETEKHSPKQANTLYMYSLLRETRMSQRCRNSKLSSSDCAVTSSSSVDLPTTPTRTYQEPNTCLKAIDNHCGKEAKTGCLLPNKTFLLRRPVSLSMKDSDSDPELKALKKTASDDVISFNLNNDGSLQFDFRPSSFSQLSRNALFLRGRRLTKEYPRSCQHMFTKRRQQRRVCKRADSRAAKKALEATAKALAQEARRSPPLSDSSSESLTILPKDNEPPVSPIQENGENTPSVLNAIPTNEVILMGSENTVPQKKNSNWKKPIAQPLQAPLQVSHVNTLAEQSINKQTVNVWRVDVDGTTLNEVESSADKENVVSKNQLKCEKPDVGDDELTLLSRRFELCKISEPSSTPQGTVNEKTPSTAKAPKIEQPQDCSPISSDVKVDPEEVQEHTTEQKEPEAPKGPERSNSLKPSSPSVTEAHTDIPVEPAIATEETVQKEGEAVKSINPASSPDSSAVEIQADSCSEHYTAEPPGNSFQKTDESNKEPVAKQTPTVSQPKPKVTPVQAKAKKKPAKQPSANANSTAIPPELEVPLFAYSQILSAVKSRPKLAKPDMKKEELDKALSMIDAKLPKDGSSDFIEDLGVHKSDIVDFAEAQIMATEYLYKNLQRFDNPVLLLKAAFYLHRDHEQLKALNDEELLDLIMIKSHCVKYTGPLSDEPVTDEFITKDDPYRITEINIYSVEGAYHHHLWMQKCHKKVPITEELKARCRSWLSEQTMRVMYAAMCIDLTTRSLRRRGPILAWQREHPGETLPKELVDMFNAPTELSAAYHRYLKAKENLEKAEFNERIVEGVHKRSEKQDYKILVAAEKNRRENTNPLKQEPEVDGEDSDSSSSTSGKHKAKTSKRKTKNKVKKNRRRKKNGKRR</sequence>
<evidence type="ECO:0000256" key="1">
    <source>
        <dbReference type="SAM" id="MobiDB-lite"/>
    </source>
</evidence>
<feature type="compositionally biased region" description="Basic and acidic residues" evidence="1">
    <location>
        <begin position="666"/>
        <end position="675"/>
    </location>
</feature>
<protein>
    <submittedName>
        <fullName evidence="3">Uncharacterized protein</fullName>
    </submittedName>
</protein>
<feature type="region of interest" description="Disordered" evidence="1">
    <location>
        <begin position="166"/>
        <end position="195"/>
    </location>
</feature>
<feature type="compositionally biased region" description="Low complexity" evidence="1">
    <location>
        <begin position="684"/>
        <end position="694"/>
    </location>
</feature>
<feature type="compositionally biased region" description="Polar residues" evidence="1">
    <location>
        <begin position="533"/>
        <end position="549"/>
    </location>
</feature>
<reference evidence="3 4" key="1">
    <citation type="journal article" date="2011" name="Science">
        <title>Comparative functional genomics of the fission yeasts.</title>
        <authorList>
            <person name="Rhind N."/>
            <person name="Chen Z."/>
            <person name="Yassour M."/>
            <person name="Thompson D.A."/>
            <person name="Haas B.J."/>
            <person name="Habib N."/>
            <person name="Wapinski I."/>
            <person name="Roy S."/>
            <person name="Lin M.F."/>
            <person name="Heiman D.I."/>
            <person name="Young S.K."/>
            <person name="Furuya K."/>
            <person name="Guo Y."/>
            <person name="Pidoux A."/>
            <person name="Chen H.M."/>
            <person name="Robbertse B."/>
            <person name="Goldberg J.M."/>
            <person name="Aoki K."/>
            <person name="Bayne E.H."/>
            <person name="Berlin A.M."/>
            <person name="Desjardins C.A."/>
            <person name="Dobbs E."/>
            <person name="Dukaj L."/>
            <person name="Fan L."/>
            <person name="FitzGerald M.G."/>
            <person name="French C."/>
            <person name="Gujja S."/>
            <person name="Hansen K."/>
            <person name="Keifenheim D."/>
            <person name="Levin J.Z."/>
            <person name="Mosher R.A."/>
            <person name="Mueller C.A."/>
            <person name="Pfiffner J."/>
            <person name="Priest M."/>
            <person name="Russ C."/>
            <person name="Smialowska A."/>
            <person name="Swoboda P."/>
            <person name="Sykes S.M."/>
            <person name="Vaughn M."/>
            <person name="Vengrova S."/>
            <person name="Yoder R."/>
            <person name="Zeng Q."/>
            <person name="Allshire R."/>
            <person name="Baulcombe D."/>
            <person name="Birren B.W."/>
            <person name="Brown W."/>
            <person name="Ekwall K."/>
            <person name="Kellis M."/>
            <person name="Leatherwood J."/>
            <person name="Levin H."/>
            <person name="Margalit H."/>
            <person name="Martienssen R."/>
            <person name="Nieduszynski C.A."/>
            <person name="Spatafora J.W."/>
            <person name="Friedman N."/>
            <person name="Dalgaard J.Z."/>
            <person name="Baumann P."/>
            <person name="Niki H."/>
            <person name="Regev A."/>
            <person name="Nusbaum C."/>
        </authorList>
    </citation>
    <scope>NUCLEOTIDE SEQUENCE [LARGE SCALE GENOMIC DNA]</scope>
    <source>
        <strain evidence="4">yFS275 / FY16936</strain>
    </source>
</reference>
<proteinExistence type="predicted"/>
<feature type="compositionally biased region" description="Basic and acidic residues" evidence="1">
    <location>
        <begin position="183"/>
        <end position="194"/>
    </location>
</feature>
<feature type="region of interest" description="Disordered" evidence="1">
    <location>
        <begin position="379"/>
        <end position="421"/>
    </location>
</feature>
<dbReference type="JaponicusDB" id="SJAG_03727"/>
<evidence type="ECO:0000313" key="4">
    <source>
        <dbReference type="Proteomes" id="UP000001744"/>
    </source>
</evidence>
<feature type="region of interest" description="Disordered" evidence="1">
    <location>
        <begin position="995"/>
        <end position="1053"/>
    </location>
</feature>
<dbReference type="HOGENOM" id="CLU_290549_0_0_1"/>
<feature type="compositionally biased region" description="Polar residues" evidence="1">
    <location>
        <begin position="411"/>
        <end position="421"/>
    </location>
</feature>
<dbReference type="Proteomes" id="UP000001744">
    <property type="component" value="Unassembled WGS sequence"/>
</dbReference>
<accession>B6K2S9</accession>
<feature type="compositionally biased region" description="Polar residues" evidence="1">
    <location>
        <begin position="166"/>
        <end position="176"/>
    </location>
</feature>
<gene>
    <name evidence="3" type="ORF">SJAG_03727</name>
</gene>
<organism evidence="3 4">
    <name type="scientific">Schizosaccharomyces japonicus (strain yFS275 / FY16936)</name>
    <name type="common">Fission yeast</name>
    <dbReference type="NCBI Taxonomy" id="402676"/>
    <lineage>
        <taxon>Eukaryota</taxon>
        <taxon>Fungi</taxon>
        <taxon>Dikarya</taxon>
        <taxon>Ascomycota</taxon>
        <taxon>Taphrinomycotina</taxon>
        <taxon>Schizosaccharomycetes</taxon>
        <taxon>Schizosaccharomycetales</taxon>
        <taxon>Schizosaccharomycetaceae</taxon>
        <taxon>Schizosaccharomyces</taxon>
    </lineage>
</organism>